<dbReference type="InterPro" id="IPR015943">
    <property type="entry name" value="WD40/YVTN_repeat-like_dom_sf"/>
</dbReference>
<dbReference type="CDD" id="cd00200">
    <property type="entry name" value="WD40"/>
    <property type="match status" value="1"/>
</dbReference>
<name>A0A6B2LBQ1_9EUKA</name>
<dbReference type="Pfam" id="PF00400">
    <property type="entry name" value="WD40"/>
    <property type="match status" value="3"/>
</dbReference>
<evidence type="ECO:0000256" key="3">
    <source>
        <dbReference type="ARBA" id="ARBA00022737"/>
    </source>
</evidence>
<dbReference type="PROSITE" id="PS50082">
    <property type="entry name" value="WD_REPEATS_2"/>
    <property type="match status" value="3"/>
</dbReference>
<dbReference type="Gene3D" id="2.130.10.10">
    <property type="entry name" value="YVTN repeat-like/Quinoprotein amine dehydrogenase"/>
    <property type="match status" value="1"/>
</dbReference>
<feature type="repeat" description="WD" evidence="4">
    <location>
        <begin position="215"/>
        <end position="256"/>
    </location>
</feature>
<dbReference type="GO" id="GO:0032956">
    <property type="term" value="P:regulation of actin cytoskeleton organization"/>
    <property type="evidence" value="ECO:0007669"/>
    <property type="project" value="TreeGrafter"/>
</dbReference>
<dbReference type="PROSITE" id="PS00678">
    <property type="entry name" value="WD_REPEATS_1"/>
    <property type="match status" value="3"/>
</dbReference>
<dbReference type="AlphaFoldDB" id="A0A6B2LBQ1"/>
<dbReference type="GO" id="GO:0031932">
    <property type="term" value="C:TORC2 complex"/>
    <property type="evidence" value="ECO:0007669"/>
    <property type="project" value="InterPro"/>
</dbReference>
<evidence type="ECO:0000256" key="1">
    <source>
        <dbReference type="ARBA" id="ARBA00009890"/>
    </source>
</evidence>
<proteinExistence type="inferred from homology"/>
<dbReference type="InterPro" id="IPR036322">
    <property type="entry name" value="WD40_repeat_dom_sf"/>
</dbReference>
<dbReference type="PANTHER" id="PTHR19842:SF0">
    <property type="entry name" value="TARGET OF RAPAMYCIN COMPLEX SUBUNIT LST8"/>
    <property type="match status" value="1"/>
</dbReference>
<keyword evidence="2 4" id="KW-0853">WD repeat</keyword>
<dbReference type="GO" id="GO:0031931">
    <property type="term" value="C:TORC1 complex"/>
    <property type="evidence" value="ECO:0007669"/>
    <property type="project" value="InterPro"/>
</dbReference>
<sequence length="278" mass="31158">MQFQESQVNTLAITPNKQFLAAGGNPQIRLFELGTNNPNPIITFNGHKGNVIAVGFNKDGKTMYSGSEDGSIKIWDVRNPNPIHDFEYKEPCTSLVLHPSQKFIMSSHQNGEIRVLDTQAGSVIHSFFPDGESSVQSVSIDSTGRNFCAVNNKGMAMLYNIENDLTSFKELKKWKAHDKYVLKCVFSPNGKLLATTSADHTTKIWNLSDYSNISLQGHTRWVWDCAYSSDSTYLITVSSDNMVYLWDLSQGNEPLRRFTAHRKAVTCVALHDLEEEGQ</sequence>
<dbReference type="EMBL" id="GIBP01005268">
    <property type="protein sequence ID" value="NDV34237.1"/>
    <property type="molecule type" value="Transcribed_RNA"/>
</dbReference>
<organism evidence="5">
    <name type="scientific">Arcella intermedia</name>
    <dbReference type="NCBI Taxonomy" id="1963864"/>
    <lineage>
        <taxon>Eukaryota</taxon>
        <taxon>Amoebozoa</taxon>
        <taxon>Tubulinea</taxon>
        <taxon>Elardia</taxon>
        <taxon>Arcellinida</taxon>
        <taxon>Sphaerothecina</taxon>
        <taxon>Arcellidae</taxon>
        <taxon>Arcella</taxon>
    </lineage>
</organism>
<evidence type="ECO:0000256" key="4">
    <source>
        <dbReference type="PROSITE-ProRule" id="PRU00221"/>
    </source>
</evidence>
<accession>A0A6B2LBQ1</accession>
<dbReference type="InterPro" id="IPR019775">
    <property type="entry name" value="WD40_repeat_CS"/>
</dbReference>
<evidence type="ECO:0000256" key="2">
    <source>
        <dbReference type="ARBA" id="ARBA00022574"/>
    </source>
</evidence>
<dbReference type="PROSITE" id="PS50294">
    <property type="entry name" value="WD_REPEATS_REGION"/>
    <property type="match status" value="3"/>
</dbReference>
<dbReference type="PRINTS" id="PR00320">
    <property type="entry name" value="GPROTEINBRPT"/>
</dbReference>
<feature type="repeat" description="WD" evidence="4">
    <location>
        <begin position="174"/>
        <end position="215"/>
    </location>
</feature>
<feature type="repeat" description="WD" evidence="4">
    <location>
        <begin position="44"/>
        <end position="85"/>
    </location>
</feature>
<dbReference type="SMART" id="SM00320">
    <property type="entry name" value="WD40"/>
    <property type="match status" value="5"/>
</dbReference>
<comment type="similarity">
    <text evidence="1">Belongs to the WD repeat LST8 family.</text>
</comment>
<dbReference type="PANTHER" id="PTHR19842">
    <property type="entry name" value="G BETA-LIKE PROTEIN GBL"/>
    <property type="match status" value="1"/>
</dbReference>
<dbReference type="InterPro" id="IPR037588">
    <property type="entry name" value="MLST8"/>
</dbReference>
<evidence type="ECO:0000313" key="5">
    <source>
        <dbReference type="EMBL" id="NDV34237.1"/>
    </source>
</evidence>
<keyword evidence="3" id="KW-0677">Repeat</keyword>
<reference evidence="5" key="1">
    <citation type="journal article" date="2020" name="J. Eukaryot. Microbiol.">
        <title>De novo Sequencing, Assembly and Annotation of the Transcriptome for the Free-Living Testate Amoeba Arcella intermedia.</title>
        <authorList>
            <person name="Ribeiro G.M."/>
            <person name="Porfirio-Sousa A.L."/>
            <person name="Maurer-Alcala X.X."/>
            <person name="Katz L.A."/>
            <person name="Lahr D.J.G."/>
        </authorList>
    </citation>
    <scope>NUCLEOTIDE SEQUENCE</scope>
</reference>
<dbReference type="GO" id="GO:0031929">
    <property type="term" value="P:TOR signaling"/>
    <property type="evidence" value="ECO:0007669"/>
    <property type="project" value="InterPro"/>
</dbReference>
<dbReference type="InterPro" id="IPR001680">
    <property type="entry name" value="WD40_rpt"/>
</dbReference>
<dbReference type="InterPro" id="IPR020472">
    <property type="entry name" value="WD40_PAC1"/>
</dbReference>
<protein>
    <submittedName>
        <fullName evidence="5">Uncharacterized protein</fullName>
    </submittedName>
</protein>
<dbReference type="SUPFAM" id="SSF50978">
    <property type="entry name" value="WD40 repeat-like"/>
    <property type="match status" value="1"/>
</dbReference>